<evidence type="ECO:0000256" key="2">
    <source>
        <dbReference type="ARBA" id="ARBA00022898"/>
    </source>
</evidence>
<keyword evidence="5" id="KW-0804">Transcription</keyword>
<dbReference type="RefSeq" id="WP_062763627.1">
    <property type="nucleotide sequence ID" value="NZ_CP121045.1"/>
</dbReference>
<keyword evidence="2" id="KW-0663">Pyridoxal phosphate</keyword>
<dbReference type="InterPro" id="IPR000524">
    <property type="entry name" value="Tscrpt_reg_HTH_GntR"/>
</dbReference>
<dbReference type="SUPFAM" id="SSF46785">
    <property type="entry name" value="Winged helix' DNA-binding domain"/>
    <property type="match status" value="1"/>
</dbReference>
<protein>
    <recommendedName>
        <fullName evidence="6">HTH gntR-type domain-containing protein</fullName>
    </recommendedName>
</protein>
<dbReference type="EMBL" id="LPZR01000113">
    <property type="protein sequence ID" value="KYO53465.1"/>
    <property type="molecule type" value="Genomic_DNA"/>
</dbReference>
<evidence type="ECO:0000256" key="5">
    <source>
        <dbReference type="ARBA" id="ARBA00023163"/>
    </source>
</evidence>
<dbReference type="Gene3D" id="1.10.10.10">
    <property type="entry name" value="Winged helix-like DNA-binding domain superfamily/Winged helix DNA-binding domain"/>
    <property type="match status" value="1"/>
</dbReference>
<dbReference type="PANTHER" id="PTHR46577:SF2">
    <property type="entry name" value="TRANSCRIPTIONAL REGULATORY PROTEIN"/>
    <property type="match status" value="1"/>
</dbReference>
<dbReference type="OrthoDB" id="9802328at2"/>
<evidence type="ECO:0000313" key="8">
    <source>
        <dbReference type="Proteomes" id="UP000075787"/>
    </source>
</evidence>
<evidence type="ECO:0000256" key="4">
    <source>
        <dbReference type="ARBA" id="ARBA00023125"/>
    </source>
</evidence>
<feature type="domain" description="HTH gntR-type" evidence="6">
    <location>
        <begin position="6"/>
        <end position="74"/>
    </location>
</feature>
<accession>A0A162L5Y9</accession>
<dbReference type="InterPro" id="IPR004839">
    <property type="entry name" value="Aminotransferase_I/II_large"/>
</dbReference>
<dbReference type="InterPro" id="IPR015421">
    <property type="entry name" value="PyrdxlP-dep_Trfase_major"/>
</dbReference>
<dbReference type="PROSITE" id="PS50949">
    <property type="entry name" value="HTH_GNTR"/>
    <property type="match status" value="1"/>
</dbReference>
<name>A0A162L5Y9_9PROT</name>
<sequence>MHFVTGRSAAEIAASVERAIRSGQVSPGEQLPSVRDVAERLGVNRNTVTAAYARLREAGLVTGNGRQGSRVAAPPSVEIYRSEIPADVRDLASGNVDASLLPDLAPFLARLDLPPGGYEMVEDDPELVAHALRVFRADGLQAGRIAIVSGAMDGLERALRAHLRPGDPIAIEDPGYVSALLLVRSLGLRPVPMALDEDGVLPEALDAALAAGVRAVVTTPRAQNPTGACLGAERAARLRALLDRHPEVLVIEDDHASAVSGVPAQTLAPARMAARPWTVIRSVSKFLGPDLRLAIVAGDPMTIARMQDQQALGPRWVSHIIQRLVLRLWTAPGTDQVIERAARSYGARREALAARLADHGVIALGRSGLHVWVPVQREAEVVQGMLARGWSIQAGEIFRLRSGPGVRIGIAGLHPGEEDTVARALADSMRPGRLLYT</sequence>
<comment type="caution">
    <text evidence="7">The sequence shown here is derived from an EMBL/GenBank/DDBJ whole genome shotgun (WGS) entry which is preliminary data.</text>
</comment>
<dbReference type="InterPro" id="IPR015424">
    <property type="entry name" value="PyrdxlP-dep_Trfase"/>
</dbReference>
<dbReference type="GO" id="GO:0003677">
    <property type="term" value="F:DNA binding"/>
    <property type="evidence" value="ECO:0007669"/>
    <property type="project" value="UniProtKB-KW"/>
</dbReference>
<dbReference type="PRINTS" id="PR00035">
    <property type="entry name" value="HTHGNTR"/>
</dbReference>
<evidence type="ECO:0000259" key="6">
    <source>
        <dbReference type="PROSITE" id="PS50949"/>
    </source>
</evidence>
<dbReference type="Pfam" id="PF00392">
    <property type="entry name" value="GntR"/>
    <property type="match status" value="1"/>
</dbReference>
<dbReference type="SUPFAM" id="SSF53383">
    <property type="entry name" value="PLP-dependent transferases"/>
    <property type="match status" value="1"/>
</dbReference>
<dbReference type="InterPro" id="IPR036390">
    <property type="entry name" value="WH_DNA-bd_sf"/>
</dbReference>
<organism evidence="7 8">
    <name type="scientific">Tistrella mobilis</name>
    <dbReference type="NCBI Taxonomy" id="171437"/>
    <lineage>
        <taxon>Bacteria</taxon>
        <taxon>Pseudomonadati</taxon>
        <taxon>Pseudomonadota</taxon>
        <taxon>Alphaproteobacteria</taxon>
        <taxon>Geminicoccales</taxon>
        <taxon>Geminicoccaceae</taxon>
        <taxon>Tistrella</taxon>
    </lineage>
</organism>
<dbReference type="InterPro" id="IPR036388">
    <property type="entry name" value="WH-like_DNA-bd_sf"/>
</dbReference>
<keyword evidence="3" id="KW-0805">Transcription regulation</keyword>
<dbReference type="CDD" id="cd07377">
    <property type="entry name" value="WHTH_GntR"/>
    <property type="match status" value="1"/>
</dbReference>
<dbReference type="GeneID" id="97242954"/>
<dbReference type="AlphaFoldDB" id="A0A162L5Y9"/>
<evidence type="ECO:0000256" key="3">
    <source>
        <dbReference type="ARBA" id="ARBA00023015"/>
    </source>
</evidence>
<dbReference type="GO" id="GO:0030170">
    <property type="term" value="F:pyridoxal phosphate binding"/>
    <property type="evidence" value="ECO:0007669"/>
    <property type="project" value="InterPro"/>
</dbReference>
<dbReference type="Gene3D" id="3.40.640.10">
    <property type="entry name" value="Type I PLP-dependent aspartate aminotransferase-like (Major domain)"/>
    <property type="match status" value="1"/>
</dbReference>
<reference evidence="7 8" key="1">
    <citation type="submission" date="2015-12" db="EMBL/GenBank/DDBJ databases">
        <title>Genome sequence of Tistrella mobilis MCCC 1A02139.</title>
        <authorList>
            <person name="Lu L."/>
            <person name="Lai Q."/>
            <person name="Shao Z."/>
            <person name="Qian P."/>
        </authorList>
    </citation>
    <scope>NUCLEOTIDE SEQUENCE [LARGE SCALE GENOMIC DNA]</scope>
    <source>
        <strain evidence="7 8">MCCC 1A02139</strain>
    </source>
</reference>
<dbReference type="Proteomes" id="UP000075787">
    <property type="component" value="Unassembled WGS sequence"/>
</dbReference>
<comment type="similarity">
    <text evidence="1">In the C-terminal section; belongs to the class-I pyridoxal-phosphate-dependent aminotransferase family.</text>
</comment>
<dbReference type="GO" id="GO:0003700">
    <property type="term" value="F:DNA-binding transcription factor activity"/>
    <property type="evidence" value="ECO:0007669"/>
    <property type="project" value="InterPro"/>
</dbReference>
<evidence type="ECO:0000256" key="1">
    <source>
        <dbReference type="ARBA" id="ARBA00005384"/>
    </source>
</evidence>
<dbReference type="SMART" id="SM00345">
    <property type="entry name" value="HTH_GNTR"/>
    <property type="match status" value="1"/>
</dbReference>
<gene>
    <name evidence="7" type="ORF">AUP44_03725</name>
</gene>
<dbReference type="CDD" id="cd00609">
    <property type="entry name" value="AAT_like"/>
    <property type="match status" value="1"/>
</dbReference>
<proteinExistence type="inferred from homology"/>
<dbReference type="InterPro" id="IPR051446">
    <property type="entry name" value="HTH_trans_reg/aminotransferase"/>
</dbReference>
<dbReference type="Pfam" id="PF00155">
    <property type="entry name" value="Aminotran_1_2"/>
    <property type="match status" value="1"/>
</dbReference>
<evidence type="ECO:0000313" key="7">
    <source>
        <dbReference type="EMBL" id="KYO53465.1"/>
    </source>
</evidence>
<dbReference type="PANTHER" id="PTHR46577">
    <property type="entry name" value="HTH-TYPE TRANSCRIPTIONAL REGULATORY PROTEIN GABR"/>
    <property type="match status" value="1"/>
</dbReference>
<keyword evidence="4" id="KW-0238">DNA-binding</keyword>